<gene>
    <name evidence="2" type="ORF">ENJ12_08305</name>
</gene>
<name>A0A831RYW5_9GAMM</name>
<dbReference type="InterPro" id="IPR006311">
    <property type="entry name" value="TAT_signal"/>
</dbReference>
<reference evidence="2" key="1">
    <citation type="journal article" date="2020" name="mSystems">
        <title>Genome- and Community-Level Interaction Insights into Carbon Utilization and Element Cycling Functions of Hydrothermarchaeota in Hydrothermal Sediment.</title>
        <authorList>
            <person name="Zhou Z."/>
            <person name="Liu Y."/>
            <person name="Xu W."/>
            <person name="Pan J."/>
            <person name="Luo Z.H."/>
            <person name="Li M."/>
        </authorList>
    </citation>
    <scope>NUCLEOTIDE SEQUENCE [LARGE SCALE GENOMIC DNA]</scope>
    <source>
        <strain evidence="2">HyVt-458</strain>
    </source>
</reference>
<comment type="caution">
    <text evidence="2">The sequence shown here is derived from an EMBL/GenBank/DDBJ whole genome shotgun (WGS) entry which is preliminary data.</text>
</comment>
<evidence type="ECO:0000313" key="2">
    <source>
        <dbReference type="EMBL" id="HEC06838.1"/>
    </source>
</evidence>
<organism evidence="2">
    <name type="scientific">Thiolapillus brandeum</name>
    <dbReference type="NCBI Taxonomy" id="1076588"/>
    <lineage>
        <taxon>Bacteria</taxon>
        <taxon>Pseudomonadati</taxon>
        <taxon>Pseudomonadota</taxon>
        <taxon>Gammaproteobacteria</taxon>
        <taxon>Chromatiales</taxon>
        <taxon>Sedimenticolaceae</taxon>
        <taxon>Thiolapillus</taxon>
    </lineage>
</organism>
<feature type="signal peptide" evidence="1">
    <location>
        <begin position="1"/>
        <end position="24"/>
    </location>
</feature>
<dbReference type="Proteomes" id="UP000886339">
    <property type="component" value="Unassembled WGS sequence"/>
</dbReference>
<feature type="chain" id="PRO_5032857685" evidence="1">
    <location>
        <begin position="25"/>
        <end position="501"/>
    </location>
</feature>
<dbReference type="EMBL" id="DRLF01000291">
    <property type="protein sequence ID" value="HEC06838.1"/>
    <property type="molecule type" value="Genomic_DNA"/>
</dbReference>
<dbReference type="AlphaFoldDB" id="A0A831RYW5"/>
<sequence length="501" mass="56511">MSNPRRYFVTKSAAMVALFSTGMAKVPDARASTRNSDALPPPDPDTLTLNRCTFGVSNELIGEMQRRGRENWLERQMDWESIDDRETNDFLHRQTPTVFMSAKELAALPNRGQAANELKQATVYRAMYSNRQLYEVMVEFWSNHFSIYHRDGPVTLLKTLDDRNVIRPHALGSFRDLLHASSKSPAMLVYLDNHTNVAGTPNENYARELMELHTLGVDGGYTETDVQEVARCFTGWAVGRRGSGNMGNFQFYPRLHDQGEKTVLGTAIPANGGIRDGEQVIDMLAGHPSTARFISTKLARHFVADEPPQALVDRLARIFLDTDGDIRSLLREIFLSDEFLRSADQKLKRPMEYIISALRSTRASPGPQAYRGVRQYLFALGQIPFDWVPPDGYPDVAGYWTSTNGLLNRWNFASALAGSRLPGIRLDYLALIGRNWRPGALVDHLAARLLHRPLLDDDRRSFIGYLASDKSATKRLPVEIVEERVPGLIGLMLSSDYFQYR</sequence>
<dbReference type="PROSITE" id="PS51318">
    <property type="entry name" value="TAT"/>
    <property type="match status" value="1"/>
</dbReference>
<keyword evidence="1" id="KW-0732">Signal</keyword>
<dbReference type="InterPro" id="IPR014917">
    <property type="entry name" value="DUF1800"/>
</dbReference>
<evidence type="ECO:0000256" key="1">
    <source>
        <dbReference type="SAM" id="SignalP"/>
    </source>
</evidence>
<protein>
    <submittedName>
        <fullName evidence="2">DUF1800 domain-containing protein</fullName>
    </submittedName>
</protein>
<dbReference type="Pfam" id="PF08811">
    <property type="entry name" value="DUF1800"/>
    <property type="match status" value="1"/>
</dbReference>
<accession>A0A831RYW5</accession>
<proteinExistence type="predicted"/>